<accession>A0A2I0WG47</accession>
<proteinExistence type="predicted"/>
<dbReference type="PANTHER" id="PTHR35046:SF26">
    <property type="entry name" value="RNA-DIRECTED DNA POLYMERASE"/>
    <property type="match status" value="1"/>
</dbReference>
<name>A0A2I0WG47_9ASPA</name>
<dbReference type="AlphaFoldDB" id="A0A2I0WG47"/>
<dbReference type="EMBL" id="KZ502668">
    <property type="protein sequence ID" value="PKU74637.1"/>
    <property type="molecule type" value="Genomic_DNA"/>
</dbReference>
<sequence>MIIHSGSCENVVLTTMVEKLALPTENHPKPYSLSWIQKENEVRVTKRCLVSFSIRNFEEQV</sequence>
<reference evidence="1 2" key="1">
    <citation type="journal article" date="2016" name="Sci. Rep.">
        <title>The Dendrobium catenatum Lindl. genome sequence provides insights into polysaccharide synthase, floral development and adaptive evolution.</title>
        <authorList>
            <person name="Zhang G.Q."/>
            <person name="Xu Q."/>
            <person name="Bian C."/>
            <person name="Tsai W.C."/>
            <person name="Yeh C.M."/>
            <person name="Liu K.W."/>
            <person name="Yoshida K."/>
            <person name="Zhang L.S."/>
            <person name="Chang S.B."/>
            <person name="Chen F."/>
            <person name="Shi Y."/>
            <person name="Su Y.Y."/>
            <person name="Zhang Y.Q."/>
            <person name="Chen L.J."/>
            <person name="Yin Y."/>
            <person name="Lin M."/>
            <person name="Huang H."/>
            <person name="Deng H."/>
            <person name="Wang Z.W."/>
            <person name="Zhu S.L."/>
            <person name="Zhao X."/>
            <person name="Deng C."/>
            <person name="Niu S.C."/>
            <person name="Huang J."/>
            <person name="Wang M."/>
            <person name="Liu G.H."/>
            <person name="Yang H.J."/>
            <person name="Xiao X.J."/>
            <person name="Hsiao Y.Y."/>
            <person name="Wu W.L."/>
            <person name="Chen Y.Y."/>
            <person name="Mitsuda N."/>
            <person name="Ohme-Takagi M."/>
            <person name="Luo Y.B."/>
            <person name="Van de Peer Y."/>
            <person name="Liu Z.J."/>
        </authorList>
    </citation>
    <scope>NUCLEOTIDE SEQUENCE [LARGE SCALE GENOMIC DNA]</scope>
    <source>
        <tissue evidence="1">The whole plant</tissue>
    </source>
</reference>
<organism evidence="1 2">
    <name type="scientific">Dendrobium catenatum</name>
    <dbReference type="NCBI Taxonomy" id="906689"/>
    <lineage>
        <taxon>Eukaryota</taxon>
        <taxon>Viridiplantae</taxon>
        <taxon>Streptophyta</taxon>
        <taxon>Embryophyta</taxon>
        <taxon>Tracheophyta</taxon>
        <taxon>Spermatophyta</taxon>
        <taxon>Magnoliopsida</taxon>
        <taxon>Liliopsida</taxon>
        <taxon>Asparagales</taxon>
        <taxon>Orchidaceae</taxon>
        <taxon>Epidendroideae</taxon>
        <taxon>Malaxideae</taxon>
        <taxon>Dendrobiinae</taxon>
        <taxon>Dendrobium</taxon>
    </lineage>
</organism>
<dbReference type="STRING" id="906689.A0A2I0WG47"/>
<keyword evidence="2" id="KW-1185">Reference proteome</keyword>
<evidence type="ECO:0000313" key="2">
    <source>
        <dbReference type="Proteomes" id="UP000233837"/>
    </source>
</evidence>
<reference evidence="1 2" key="2">
    <citation type="journal article" date="2017" name="Nature">
        <title>The Apostasia genome and the evolution of orchids.</title>
        <authorList>
            <person name="Zhang G.Q."/>
            <person name="Liu K.W."/>
            <person name="Li Z."/>
            <person name="Lohaus R."/>
            <person name="Hsiao Y.Y."/>
            <person name="Niu S.C."/>
            <person name="Wang J.Y."/>
            <person name="Lin Y.C."/>
            <person name="Xu Q."/>
            <person name="Chen L.J."/>
            <person name="Yoshida K."/>
            <person name="Fujiwara S."/>
            <person name="Wang Z.W."/>
            <person name="Zhang Y.Q."/>
            <person name="Mitsuda N."/>
            <person name="Wang M."/>
            <person name="Liu G.H."/>
            <person name="Pecoraro L."/>
            <person name="Huang H.X."/>
            <person name="Xiao X.J."/>
            <person name="Lin M."/>
            <person name="Wu X.Y."/>
            <person name="Wu W.L."/>
            <person name="Chen Y.Y."/>
            <person name="Chang S.B."/>
            <person name="Sakamoto S."/>
            <person name="Ohme-Takagi M."/>
            <person name="Yagi M."/>
            <person name="Zeng S.J."/>
            <person name="Shen C.Y."/>
            <person name="Yeh C.M."/>
            <person name="Luo Y.B."/>
            <person name="Tsai W.C."/>
            <person name="Van de Peer Y."/>
            <person name="Liu Z.J."/>
        </authorList>
    </citation>
    <scope>NUCLEOTIDE SEQUENCE [LARGE SCALE GENOMIC DNA]</scope>
    <source>
        <tissue evidence="1">The whole plant</tissue>
    </source>
</reference>
<dbReference type="Proteomes" id="UP000233837">
    <property type="component" value="Unassembled WGS sequence"/>
</dbReference>
<gene>
    <name evidence="1" type="ORF">MA16_Dca004828</name>
</gene>
<dbReference type="PANTHER" id="PTHR35046">
    <property type="entry name" value="ZINC KNUCKLE (CCHC-TYPE) FAMILY PROTEIN"/>
    <property type="match status" value="1"/>
</dbReference>
<evidence type="ECO:0000313" key="1">
    <source>
        <dbReference type="EMBL" id="PKU74637.1"/>
    </source>
</evidence>
<protein>
    <submittedName>
        <fullName evidence="1">Uncharacterized protein</fullName>
    </submittedName>
</protein>